<dbReference type="Proteomes" id="UP000316639">
    <property type="component" value="Unassembled WGS sequence"/>
</dbReference>
<reference evidence="3 4" key="1">
    <citation type="submission" date="2019-07" db="EMBL/GenBank/DDBJ databases">
        <title>Lentzea xizangensis sp. nov., isolated from Qinghai-Tibetan Plateau Soils.</title>
        <authorList>
            <person name="Huang J."/>
        </authorList>
    </citation>
    <scope>NUCLEOTIDE SEQUENCE [LARGE SCALE GENOMIC DNA]</scope>
    <source>
        <strain evidence="3 4">FXJ1.1311</strain>
    </source>
</reference>
<proteinExistence type="predicted"/>
<dbReference type="Pfam" id="PF00144">
    <property type="entry name" value="Beta-lactamase"/>
    <property type="match status" value="1"/>
</dbReference>
<dbReference type="RefSeq" id="WP_146349226.1">
    <property type="nucleotide sequence ID" value="NZ_VOBR01000002.1"/>
</dbReference>
<evidence type="ECO:0000313" key="3">
    <source>
        <dbReference type="EMBL" id="TWP53630.1"/>
    </source>
</evidence>
<evidence type="ECO:0000313" key="4">
    <source>
        <dbReference type="Proteomes" id="UP000316639"/>
    </source>
</evidence>
<dbReference type="InterPro" id="IPR050491">
    <property type="entry name" value="AmpC-like"/>
</dbReference>
<dbReference type="PANTHER" id="PTHR46825">
    <property type="entry name" value="D-ALANYL-D-ALANINE-CARBOXYPEPTIDASE/ENDOPEPTIDASE AMPH"/>
    <property type="match status" value="1"/>
</dbReference>
<dbReference type="Gene3D" id="3.40.710.10">
    <property type="entry name" value="DD-peptidase/beta-lactamase superfamily"/>
    <property type="match status" value="1"/>
</dbReference>
<feature type="compositionally biased region" description="Gly residues" evidence="1">
    <location>
        <begin position="423"/>
        <end position="434"/>
    </location>
</feature>
<dbReference type="SUPFAM" id="SSF56601">
    <property type="entry name" value="beta-lactamase/transpeptidase-like"/>
    <property type="match status" value="1"/>
</dbReference>
<gene>
    <name evidence="3" type="ORF">FKR81_02360</name>
</gene>
<name>A0A563F100_9PSEU</name>
<dbReference type="AlphaFoldDB" id="A0A563F100"/>
<dbReference type="InterPro" id="IPR012338">
    <property type="entry name" value="Beta-lactam/transpept-like"/>
</dbReference>
<dbReference type="EMBL" id="VOBR01000002">
    <property type="protein sequence ID" value="TWP53630.1"/>
    <property type="molecule type" value="Genomic_DNA"/>
</dbReference>
<dbReference type="InterPro" id="IPR001466">
    <property type="entry name" value="Beta-lactam-related"/>
</dbReference>
<evidence type="ECO:0000259" key="2">
    <source>
        <dbReference type="Pfam" id="PF00144"/>
    </source>
</evidence>
<sequence length="434" mass="45656">MPGAETAHLGKVFADLVRRHGVPAAQLAIQMDGRAVDVTAGGVTPDAKFPVGSITKAFTASLAMLLVADGDLDVDDWIGAYLPELGTESDSLGGRLTLRQILSHTSGLPSSSDERSDVVSSPREYLRDCRQLTLVQPPGSGFTYSNVGYVFIGRIVEEITGMSWRDAIEALLLKPLGIVPSFIVPPDPRNPLDSFVSGHAVNETTGRALAVAQTMRAVEAPCGALALSAKDLVTFGRAHLTGSAPLDPRAFQDMRRPVSGSEPFGLADGWGLGLAVFRGADADWAGHDGNADGTSCRLRIDPAHDRVVALTTNANTGSALWDELVDELRAVDIPVGDYAAPELGARIPVPGTLFGSYSNGDMEYVVDGPDGATATLVVNGERYQELMLHEGWLFSVREPASGRRILGGRFLGDSSTGQASGIQSGGRVAGRGNP</sequence>
<comment type="caution">
    <text evidence="3">The sequence shown here is derived from an EMBL/GenBank/DDBJ whole genome shotgun (WGS) entry which is preliminary data.</text>
</comment>
<accession>A0A563F100</accession>
<evidence type="ECO:0000256" key="1">
    <source>
        <dbReference type="SAM" id="MobiDB-lite"/>
    </source>
</evidence>
<dbReference type="PANTHER" id="PTHR46825:SF10">
    <property type="entry name" value="BETA-LACTAMASE-RELATED DOMAIN-CONTAINING PROTEIN"/>
    <property type="match status" value="1"/>
</dbReference>
<protein>
    <submittedName>
        <fullName evidence="3">Beta-lactamase family protein</fullName>
    </submittedName>
</protein>
<organism evidence="3 4">
    <name type="scientific">Lentzea tibetensis</name>
    <dbReference type="NCBI Taxonomy" id="2591470"/>
    <lineage>
        <taxon>Bacteria</taxon>
        <taxon>Bacillati</taxon>
        <taxon>Actinomycetota</taxon>
        <taxon>Actinomycetes</taxon>
        <taxon>Pseudonocardiales</taxon>
        <taxon>Pseudonocardiaceae</taxon>
        <taxon>Lentzea</taxon>
    </lineage>
</organism>
<feature type="region of interest" description="Disordered" evidence="1">
    <location>
        <begin position="414"/>
        <end position="434"/>
    </location>
</feature>
<dbReference type="OrthoDB" id="262125at2"/>
<keyword evidence="4" id="KW-1185">Reference proteome</keyword>
<feature type="domain" description="Beta-lactamase-related" evidence="2">
    <location>
        <begin position="11"/>
        <end position="317"/>
    </location>
</feature>